<comment type="caution">
    <text evidence="2">The sequence shown here is derived from an EMBL/GenBank/DDBJ whole genome shotgun (WGS) entry which is preliminary data.</text>
</comment>
<reference evidence="2 3" key="2">
    <citation type="journal article" date="2017" name="Sci. Rep.">
        <title>A mobile pathogenicity chromosome in Fusarium oxysporum for infection of multiple cucurbit species.</title>
        <authorList>
            <person name="van Dam P."/>
            <person name="Fokkens L."/>
            <person name="Ayukawa Y."/>
            <person name="van der Gragt M."/>
            <person name="Ter Horst A."/>
            <person name="Brankovics B."/>
            <person name="Houterman P.M."/>
            <person name="Arie T."/>
            <person name="Rep M."/>
        </authorList>
    </citation>
    <scope>NUCLEOTIDE SEQUENCE [LARGE SCALE GENOMIC DNA]</scope>
    <source>
        <strain evidence="2 3">Forc016</strain>
    </source>
</reference>
<evidence type="ECO:0000256" key="1">
    <source>
        <dbReference type="SAM" id="MobiDB-lite"/>
    </source>
</evidence>
<name>A0A2H3G5E8_FUSOX</name>
<evidence type="ECO:0000313" key="2">
    <source>
        <dbReference type="EMBL" id="PCD25955.1"/>
    </source>
</evidence>
<sequence>MSFATTGFDVLNRLALRINPDAKVLICCRSTCRYALSVKGSAVTTHLRVKHQVEHDERKGLTKSLKSLGQSYLGDPSAAPLSKGGCSEHPDLRIYEGRGGLTTRISAAIQAHLASIKEQERLSNPGKDTSTHTESGGMRTNRQGDLLRFEEQTPWIERTGWDKTYHGRSRDVLAALAAVSSSRGAGPHLLGRQGTNGLHEGIFSTMEDERTIAAVLEALDALLDRCEEPAHETSRSILCWLRIVRRVLHELYTQIVLTPYRTSSQAVVLFQIESGLEHYAFNRD</sequence>
<dbReference type="EMBL" id="MABQ02000009">
    <property type="protein sequence ID" value="PCD25955.1"/>
    <property type="molecule type" value="Genomic_DNA"/>
</dbReference>
<organism evidence="2 3">
    <name type="scientific">Fusarium oxysporum f. sp. radicis-cucumerinum</name>
    <dbReference type="NCBI Taxonomy" id="327505"/>
    <lineage>
        <taxon>Eukaryota</taxon>
        <taxon>Fungi</taxon>
        <taxon>Dikarya</taxon>
        <taxon>Ascomycota</taxon>
        <taxon>Pezizomycotina</taxon>
        <taxon>Sordariomycetes</taxon>
        <taxon>Hypocreomycetidae</taxon>
        <taxon>Hypocreales</taxon>
        <taxon>Nectriaceae</taxon>
        <taxon>Fusarium</taxon>
        <taxon>Fusarium oxysporum species complex</taxon>
    </lineage>
</organism>
<accession>A0A2H3G5E8</accession>
<evidence type="ECO:0000313" key="3">
    <source>
        <dbReference type="Proteomes" id="UP000219602"/>
    </source>
</evidence>
<dbReference type="AlphaFoldDB" id="A0A2H3G5E8"/>
<protein>
    <submittedName>
        <fullName evidence="2">Uncharacterized protein</fullName>
    </submittedName>
</protein>
<feature type="compositionally biased region" description="Polar residues" evidence="1">
    <location>
        <begin position="126"/>
        <end position="140"/>
    </location>
</feature>
<dbReference type="Proteomes" id="UP000219602">
    <property type="component" value="Chromosome 11"/>
</dbReference>
<proteinExistence type="predicted"/>
<feature type="region of interest" description="Disordered" evidence="1">
    <location>
        <begin position="116"/>
        <end position="140"/>
    </location>
</feature>
<gene>
    <name evidence="2" type="ORF">AU210_012389</name>
</gene>
<reference evidence="2 3" key="1">
    <citation type="journal article" date="2016" name="Environ. Microbiol.">
        <title>Effector profiles distinguish formae speciales of Fusarium oxysporum.</title>
        <authorList>
            <person name="van Dam P."/>
            <person name="Fokkens L."/>
            <person name="Schmidt S.M."/>
            <person name="Linmans J.H."/>
            <person name="Kistler H.C."/>
            <person name="Ma L.J."/>
            <person name="Rep M."/>
        </authorList>
    </citation>
    <scope>NUCLEOTIDE SEQUENCE [LARGE SCALE GENOMIC DNA]</scope>
    <source>
        <strain evidence="2 3">Forc016</strain>
    </source>
</reference>